<evidence type="ECO:0000313" key="2">
    <source>
        <dbReference type="EMBL" id="GBP58833.1"/>
    </source>
</evidence>
<evidence type="ECO:0000256" key="1">
    <source>
        <dbReference type="SAM" id="MobiDB-lite"/>
    </source>
</evidence>
<keyword evidence="3" id="KW-1185">Reference proteome</keyword>
<dbReference type="AlphaFoldDB" id="A0A4C1X6N7"/>
<protein>
    <submittedName>
        <fullName evidence="2">Uncharacterized protein</fullName>
    </submittedName>
</protein>
<reference evidence="2 3" key="1">
    <citation type="journal article" date="2019" name="Commun. Biol.">
        <title>The bagworm genome reveals a unique fibroin gene that provides high tensile strength.</title>
        <authorList>
            <person name="Kono N."/>
            <person name="Nakamura H."/>
            <person name="Ohtoshi R."/>
            <person name="Tomita M."/>
            <person name="Numata K."/>
            <person name="Arakawa K."/>
        </authorList>
    </citation>
    <scope>NUCLEOTIDE SEQUENCE [LARGE SCALE GENOMIC DNA]</scope>
</reference>
<feature type="region of interest" description="Disordered" evidence="1">
    <location>
        <begin position="262"/>
        <end position="283"/>
    </location>
</feature>
<dbReference type="Proteomes" id="UP000299102">
    <property type="component" value="Unassembled WGS sequence"/>
</dbReference>
<organism evidence="2 3">
    <name type="scientific">Eumeta variegata</name>
    <name type="common">Bagworm moth</name>
    <name type="synonym">Eumeta japonica</name>
    <dbReference type="NCBI Taxonomy" id="151549"/>
    <lineage>
        <taxon>Eukaryota</taxon>
        <taxon>Metazoa</taxon>
        <taxon>Ecdysozoa</taxon>
        <taxon>Arthropoda</taxon>
        <taxon>Hexapoda</taxon>
        <taxon>Insecta</taxon>
        <taxon>Pterygota</taxon>
        <taxon>Neoptera</taxon>
        <taxon>Endopterygota</taxon>
        <taxon>Lepidoptera</taxon>
        <taxon>Glossata</taxon>
        <taxon>Ditrysia</taxon>
        <taxon>Tineoidea</taxon>
        <taxon>Psychidae</taxon>
        <taxon>Oiketicinae</taxon>
        <taxon>Eumeta</taxon>
    </lineage>
</organism>
<comment type="caution">
    <text evidence="2">The sequence shown here is derived from an EMBL/GenBank/DDBJ whole genome shotgun (WGS) entry which is preliminary data.</text>
</comment>
<proteinExistence type="predicted"/>
<evidence type="ECO:0000313" key="3">
    <source>
        <dbReference type="Proteomes" id="UP000299102"/>
    </source>
</evidence>
<accession>A0A4C1X6N7</accession>
<gene>
    <name evidence="2" type="ORF">EVAR_84028_1</name>
</gene>
<sequence length="283" mass="32732">MQRKLWSDVWMPKSRNEMFCSMLPLFWETCSNVMELSELINENDFDDEPPTLTPFLLQFSHWAVCRCLRRSRATTISKSYGEQPQRERFDNVIARPSRLPQSADGLCKCLMRYGFWLRGRHGANGARHDNSQTELLSRRYAYLLISVFRKAIPKKGITFVNVKADERRARRRRPRRGFVSEPPRRVDFTNNTGAVLSCLADGVYQRLPLTNAVVVKGRMDVRKKVEVVHICVARFPFKVISRFTSHLLAILNDDLMNNGIRTEPLRTSGERDASRPPRAVESS</sequence>
<dbReference type="OrthoDB" id="7459761at2759"/>
<name>A0A4C1X6N7_EUMVA</name>
<dbReference type="EMBL" id="BGZK01000745">
    <property type="protein sequence ID" value="GBP58833.1"/>
    <property type="molecule type" value="Genomic_DNA"/>
</dbReference>